<comment type="caution">
    <text evidence="1">The sequence shown here is derived from an EMBL/GenBank/DDBJ whole genome shotgun (WGS) entry which is preliminary data.</text>
</comment>
<dbReference type="RefSeq" id="WP_209626515.1">
    <property type="nucleotide sequence ID" value="NZ_PRDG01000001.1"/>
</dbReference>
<accession>A0ABS5B132</accession>
<name>A0ABS5B132_9STRE</name>
<dbReference type="Pfam" id="PF09148">
    <property type="entry name" value="DUF1934"/>
    <property type="match status" value="1"/>
</dbReference>
<dbReference type="Gene3D" id="2.40.128.20">
    <property type="match status" value="1"/>
</dbReference>
<dbReference type="InterPro" id="IPR012674">
    <property type="entry name" value="Calycin"/>
</dbReference>
<evidence type="ECO:0000313" key="1">
    <source>
        <dbReference type="EMBL" id="MBP2622539.1"/>
    </source>
</evidence>
<dbReference type="InterPro" id="IPR015231">
    <property type="entry name" value="DUF1934"/>
</dbReference>
<dbReference type="SUPFAM" id="SSF50814">
    <property type="entry name" value="Lipocalins"/>
    <property type="match status" value="1"/>
</dbReference>
<protein>
    <submittedName>
        <fullName evidence="1">DUF1934 domain-containing protein</fullName>
    </submittedName>
</protein>
<evidence type="ECO:0000313" key="2">
    <source>
        <dbReference type="Proteomes" id="UP001519296"/>
    </source>
</evidence>
<dbReference type="EMBL" id="PRDG01000001">
    <property type="protein sequence ID" value="MBP2622539.1"/>
    <property type="molecule type" value="Genomic_DNA"/>
</dbReference>
<proteinExistence type="predicted"/>
<dbReference type="Proteomes" id="UP001519296">
    <property type="component" value="Unassembled WGS sequence"/>
</dbReference>
<gene>
    <name evidence="1" type="ORF">C4K46_01145</name>
</gene>
<organism evidence="1 2">
    <name type="scientific">Streptococcus oricebi</name>
    <dbReference type="NCBI Taxonomy" id="1547447"/>
    <lineage>
        <taxon>Bacteria</taxon>
        <taxon>Bacillati</taxon>
        <taxon>Bacillota</taxon>
        <taxon>Bacilli</taxon>
        <taxon>Lactobacillales</taxon>
        <taxon>Streptococcaceae</taxon>
        <taxon>Streptococcus</taxon>
    </lineage>
</organism>
<sequence length="128" mass="15093">MKLRIKNQIDLGGQVEEIDYICPAQYHQKGDQTYLTYENEDKERVVLKFDAQGLSMTRYSQPKSVMRFLKNEAVQVAIPTPLGYQNLLTQTQVYDLDLEKQRLILHYQLLNPSQEQVFAYYKLQISWS</sequence>
<reference evidence="1 2" key="1">
    <citation type="submission" date="2018-02" db="EMBL/GenBank/DDBJ databases">
        <title>Draft genome sequence of Streptococcus oricebi CCUG 70868T type strain.</title>
        <authorList>
            <person name="Mendez V."/>
            <person name="Salva-Serra F."/>
            <person name="Jaen-Luchoro D."/>
            <person name="Gonzales-Siles L."/>
            <person name="Karlsson R."/>
            <person name="Engstrom-Jakobsson H."/>
            <person name="Busquets A."/>
            <person name="Gomila M."/>
            <person name="Pineiro-Iglesias B."/>
            <person name="Bennasar-Figueras A."/>
            <person name="Seeger M."/>
            <person name="Moore E."/>
        </authorList>
    </citation>
    <scope>NUCLEOTIDE SEQUENCE [LARGE SCALE GENOMIC DNA]</scope>
    <source>
        <strain evidence="1 2">CCUG 70868</strain>
    </source>
</reference>
<keyword evidence="2" id="KW-1185">Reference proteome</keyword>